<proteinExistence type="predicted"/>
<organism evidence="1">
    <name type="scientific">Acerihabitans sp. KWT182</name>
    <dbReference type="NCBI Taxonomy" id="3157919"/>
    <lineage>
        <taxon>Bacteria</taxon>
        <taxon>Pseudomonadati</taxon>
        <taxon>Pseudomonadota</taxon>
        <taxon>Gammaproteobacteria</taxon>
        <taxon>Enterobacterales</taxon>
        <taxon>Pectobacteriaceae</taxon>
        <taxon>Acerihabitans</taxon>
    </lineage>
</organism>
<evidence type="ECO:0000313" key="1">
    <source>
        <dbReference type="EMBL" id="XBS71345.1"/>
    </source>
</evidence>
<accession>A0AAU7QDM7</accession>
<sequence length="29" mass="2950">MSGAVFEETDLRGAVLDGVISSKPDISGV</sequence>
<gene>
    <name evidence="1" type="ORF">ABK905_10640</name>
</gene>
<reference evidence="1" key="1">
    <citation type="submission" date="2024-06" db="EMBL/GenBank/DDBJ databases">
        <authorList>
            <person name="Coelho C."/>
            <person name="Bento M."/>
            <person name="Garcia E."/>
            <person name="Camelo A."/>
            <person name="Brandao I."/>
            <person name="Espirito Santo C."/>
            <person name="Trovao J."/>
            <person name="Verissimo A."/>
            <person name="Costa J."/>
            <person name="Tiago I."/>
        </authorList>
    </citation>
    <scope>NUCLEOTIDE SEQUENCE</scope>
    <source>
        <strain evidence="1">KWT182</strain>
    </source>
</reference>
<dbReference type="EMBL" id="CP157947">
    <property type="protein sequence ID" value="XBS71345.1"/>
    <property type="molecule type" value="Genomic_DNA"/>
</dbReference>
<protein>
    <recommendedName>
        <fullName evidence="2">Pentapeptide repeat-containing protein</fullName>
    </recommendedName>
</protein>
<name>A0AAU7QDM7_9GAMM</name>
<dbReference type="AlphaFoldDB" id="A0AAU7QDM7"/>
<evidence type="ECO:0008006" key="2">
    <source>
        <dbReference type="Google" id="ProtNLM"/>
    </source>
</evidence>